<dbReference type="InterPro" id="IPR002347">
    <property type="entry name" value="SDR_fam"/>
</dbReference>
<organism evidence="3 4">
    <name type="scientific">Phormidesmis priestleyi</name>
    <dbReference type="NCBI Taxonomy" id="268141"/>
    <lineage>
        <taxon>Bacteria</taxon>
        <taxon>Bacillati</taxon>
        <taxon>Cyanobacteriota</taxon>
        <taxon>Cyanophyceae</taxon>
        <taxon>Leptolyngbyales</taxon>
        <taxon>Leptolyngbyaceae</taxon>
        <taxon>Phormidesmis</taxon>
    </lineage>
</organism>
<dbReference type="InterPro" id="IPR020904">
    <property type="entry name" value="Sc_DH/Rdtase_CS"/>
</dbReference>
<evidence type="ECO:0000256" key="1">
    <source>
        <dbReference type="ARBA" id="ARBA00006484"/>
    </source>
</evidence>
<protein>
    <submittedName>
        <fullName evidence="3">Ketoacyl reductase</fullName>
    </submittedName>
</protein>
<dbReference type="Pfam" id="PF13561">
    <property type="entry name" value="adh_short_C2"/>
    <property type="match status" value="1"/>
</dbReference>
<dbReference type="EMBL" id="QBMP01000180">
    <property type="protein sequence ID" value="PZO50881.1"/>
    <property type="molecule type" value="Genomic_DNA"/>
</dbReference>
<reference evidence="3 4" key="2">
    <citation type="submission" date="2018-06" db="EMBL/GenBank/DDBJ databases">
        <title>Metagenomic assembly of (sub)arctic Cyanobacteria and their associated microbiome from non-axenic cultures.</title>
        <authorList>
            <person name="Baurain D."/>
        </authorList>
    </citation>
    <scope>NUCLEOTIDE SEQUENCE [LARGE SCALE GENOMIC DNA]</scope>
    <source>
        <strain evidence="3">ULC027bin1</strain>
    </source>
</reference>
<evidence type="ECO:0000313" key="3">
    <source>
        <dbReference type="EMBL" id="PZO50881.1"/>
    </source>
</evidence>
<keyword evidence="2" id="KW-0560">Oxidoreductase</keyword>
<gene>
    <name evidence="3" type="ORF">DCF15_15440</name>
</gene>
<dbReference type="SUPFAM" id="SSF51735">
    <property type="entry name" value="NAD(P)-binding Rossmann-fold domains"/>
    <property type="match status" value="1"/>
</dbReference>
<sequence>MDLGLAGKVAVVTGGDSGIGKATAEILLKEGAKVAILNRSFDEIDDLKAFGDPFAAKADITSLEQVEAARDRITAHFGAPEIVVHAAGITGAVGDFLEIDDDGWMNTIDVNLMGTVRVCRTFIPAMRAAGWGRIVLLGSEDAVQPYIEDMPYCACKAGTLNLTKNLSKAYAKDGVLTNMVSPAFVETAMTDAMMRSRSNERGISMAEAVESFLAENRPGIEVGRRGKVEEIAAVIAFLCSQQASYVVGSNWRVDGGSVSTIST</sequence>
<accession>A0A2W4YVH1</accession>
<reference evidence="4" key="1">
    <citation type="submission" date="2018-04" db="EMBL/GenBank/DDBJ databases">
        <authorList>
            <person name="Cornet L."/>
        </authorList>
    </citation>
    <scope>NUCLEOTIDE SEQUENCE [LARGE SCALE GENOMIC DNA]</scope>
</reference>
<dbReference type="PANTHER" id="PTHR24321:SF8">
    <property type="entry name" value="ESTRADIOL 17-BETA-DEHYDROGENASE 8-RELATED"/>
    <property type="match status" value="1"/>
</dbReference>
<dbReference type="FunFam" id="3.40.50.720:FF:000084">
    <property type="entry name" value="Short-chain dehydrogenase reductase"/>
    <property type="match status" value="1"/>
</dbReference>
<dbReference type="Gene3D" id="3.40.50.720">
    <property type="entry name" value="NAD(P)-binding Rossmann-like Domain"/>
    <property type="match status" value="1"/>
</dbReference>
<dbReference type="PRINTS" id="PR00081">
    <property type="entry name" value="GDHRDH"/>
</dbReference>
<evidence type="ECO:0000313" key="4">
    <source>
        <dbReference type="Proteomes" id="UP000249794"/>
    </source>
</evidence>
<comment type="caution">
    <text evidence="3">The sequence shown here is derived from an EMBL/GenBank/DDBJ whole genome shotgun (WGS) entry which is preliminary data.</text>
</comment>
<name>A0A2W4YVH1_9CYAN</name>
<evidence type="ECO:0000256" key="2">
    <source>
        <dbReference type="ARBA" id="ARBA00023002"/>
    </source>
</evidence>
<dbReference type="PANTHER" id="PTHR24321">
    <property type="entry name" value="DEHYDROGENASES, SHORT CHAIN"/>
    <property type="match status" value="1"/>
</dbReference>
<comment type="similarity">
    <text evidence="1">Belongs to the short-chain dehydrogenases/reductases (SDR) family.</text>
</comment>
<dbReference type="InterPro" id="IPR036291">
    <property type="entry name" value="NAD(P)-bd_dom_sf"/>
</dbReference>
<proteinExistence type="inferred from homology"/>
<dbReference type="PROSITE" id="PS00061">
    <property type="entry name" value="ADH_SHORT"/>
    <property type="match status" value="1"/>
</dbReference>
<dbReference type="AlphaFoldDB" id="A0A2W4YVH1"/>
<dbReference type="Proteomes" id="UP000249794">
    <property type="component" value="Unassembled WGS sequence"/>
</dbReference>
<dbReference type="GO" id="GO:0016491">
    <property type="term" value="F:oxidoreductase activity"/>
    <property type="evidence" value="ECO:0007669"/>
    <property type="project" value="UniProtKB-KW"/>
</dbReference>